<dbReference type="GO" id="GO:0008236">
    <property type="term" value="F:serine-type peptidase activity"/>
    <property type="evidence" value="ECO:0007669"/>
    <property type="project" value="UniProtKB-KW"/>
</dbReference>
<dbReference type="EMBL" id="BMJT01000003">
    <property type="protein sequence ID" value="GGG18642.1"/>
    <property type="molecule type" value="Genomic_DNA"/>
</dbReference>
<reference evidence="5" key="2">
    <citation type="submission" date="2020-09" db="EMBL/GenBank/DDBJ databases">
        <authorList>
            <person name="Sun Q."/>
            <person name="Zhou Y."/>
        </authorList>
    </citation>
    <scope>NUCLEOTIDE SEQUENCE</scope>
    <source>
        <strain evidence="5">CGMCC 1.15760</strain>
    </source>
</reference>
<name>A0A917G2B4_9BACI</name>
<keyword evidence="2" id="KW-0645">Protease</keyword>
<keyword evidence="3" id="KW-0378">Hydrolase</keyword>
<evidence type="ECO:0000256" key="1">
    <source>
        <dbReference type="ARBA" id="ARBA00006534"/>
    </source>
</evidence>
<evidence type="ECO:0000313" key="6">
    <source>
        <dbReference type="Proteomes" id="UP000616608"/>
    </source>
</evidence>
<dbReference type="PANTHER" id="PTHR20842:SF0">
    <property type="entry name" value="ALPHA-ASPARTYL DIPEPTIDASE"/>
    <property type="match status" value="1"/>
</dbReference>
<dbReference type="GO" id="GO:0006508">
    <property type="term" value="P:proteolysis"/>
    <property type="evidence" value="ECO:0007669"/>
    <property type="project" value="UniProtKB-KW"/>
</dbReference>
<evidence type="ECO:0000256" key="3">
    <source>
        <dbReference type="ARBA" id="ARBA00022801"/>
    </source>
</evidence>
<dbReference type="Pfam" id="PF03575">
    <property type="entry name" value="Peptidase_S51"/>
    <property type="match status" value="1"/>
</dbReference>
<keyword evidence="6" id="KW-1185">Reference proteome</keyword>
<evidence type="ECO:0000256" key="2">
    <source>
        <dbReference type="ARBA" id="ARBA00022670"/>
    </source>
</evidence>
<keyword evidence="4" id="KW-0720">Serine protease</keyword>
<dbReference type="InterPro" id="IPR005320">
    <property type="entry name" value="Peptidase_S51"/>
</dbReference>
<sequence>MSGGGFSTQPSAYIDEFIVQLTGKSKCTIAFIPTASRDAQGYIDKFHQAFHAHHTIHFDTATLASLHVAEVVEAVDILYVGGGDTKYLLDIWRATGFDQVIINAYQQGVILAGISAGAMCWFEKCFSNNVYIEGLGIVKGTYCPHYQDDEVRQTFDTWHETQSLQAYRLTDEQTLHFCDEQLQAMLTTY</sequence>
<comment type="caution">
    <text evidence="5">The sequence shown here is derived from an EMBL/GenBank/DDBJ whole genome shotgun (WGS) entry which is preliminary data.</text>
</comment>
<comment type="similarity">
    <text evidence="1">Belongs to the peptidase S51 family.</text>
</comment>
<accession>A0A917G2B4</accession>
<dbReference type="PANTHER" id="PTHR20842">
    <property type="entry name" value="PROTEASE S51 ALPHA-ASPARTYL DIPEPTIDASE"/>
    <property type="match status" value="1"/>
</dbReference>
<organism evidence="5 6">
    <name type="scientific">Lysinibacillus alkalisoli</name>
    <dbReference type="NCBI Taxonomy" id="1911548"/>
    <lineage>
        <taxon>Bacteria</taxon>
        <taxon>Bacillati</taxon>
        <taxon>Bacillota</taxon>
        <taxon>Bacilli</taxon>
        <taxon>Bacillales</taxon>
        <taxon>Bacillaceae</taxon>
        <taxon>Lysinibacillus</taxon>
    </lineage>
</organism>
<proteinExistence type="inferred from homology"/>
<dbReference type="Proteomes" id="UP000616608">
    <property type="component" value="Unassembled WGS sequence"/>
</dbReference>
<gene>
    <name evidence="5" type="primary">ygaJ</name>
    <name evidence="5" type="ORF">GCM10007425_11440</name>
</gene>
<evidence type="ECO:0000313" key="5">
    <source>
        <dbReference type="EMBL" id="GGG18642.1"/>
    </source>
</evidence>
<protein>
    <submittedName>
        <fullName evidence="5">Peptidase YgaJ</fullName>
    </submittedName>
</protein>
<reference evidence="5" key="1">
    <citation type="journal article" date="2014" name="Int. J. Syst. Evol. Microbiol.">
        <title>Complete genome sequence of Corynebacterium casei LMG S-19264T (=DSM 44701T), isolated from a smear-ripened cheese.</title>
        <authorList>
            <consortium name="US DOE Joint Genome Institute (JGI-PGF)"/>
            <person name="Walter F."/>
            <person name="Albersmeier A."/>
            <person name="Kalinowski J."/>
            <person name="Ruckert C."/>
        </authorList>
    </citation>
    <scope>NUCLEOTIDE SEQUENCE</scope>
    <source>
        <strain evidence="5">CGMCC 1.15760</strain>
    </source>
</reference>
<dbReference type="AlphaFoldDB" id="A0A917G2B4"/>
<dbReference type="InterPro" id="IPR029062">
    <property type="entry name" value="Class_I_gatase-like"/>
</dbReference>
<dbReference type="Gene3D" id="3.40.50.880">
    <property type="match status" value="1"/>
</dbReference>
<evidence type="ECO:0000256" key="4">
    <source>
        <dbReference type="ARBA" id="ARBA00022825"/>
    </source>
</evidence>
<dbReference type="SUPFAM" id="SSF52317">
    <property type="entry name" value="Class I glutamine amidotransferase-like"/>
    <property type="match status" value="1"/>
</dbReference>